<feature type="compositionally biased region" description="Polar residues" evidence="1">
    <location>
        <begin position="20"/>
        <end position="31"/>
    </location>
</feature>
<sequence length="76" mass="8230">MLVSRTIVAATTARRFPQESPLTRSRTSTADWDSDAAPNRSLQKMPEGKDPFGGPILTPGALFGDAQLKSEISRDL</sequence>
<accession>A0A165Y5Q4</accession>
<evidence type="ECO:0000313" key="3">
    <source>
        <dbReference type="Proteomes" id="UP000076798"/>
    </source>
</evidence>
<proteinExistence type="predicted"/>
<gene>
    <name evidence="2" type="ORF">SISSUDRAFT_1054900</name>
</gene>
<organism evidence="2 3">
    <name type="scientific">Sistotremastrum suecicum HHB10207 ss-3</name>
    <dbReference type="NCBI Taxonomy" id="1314776"/>
    <lineage>
        <taxon>Eukaryota</taxon>
        <taxon>Fungi</taxon>
        <taxon>Dikarya</taxon>
        <taxon>Basidiomycota</taxon>
        <taxon>Agaricomycotina</taxon>
        <taxon>Agaricomycetes</taxon>
        <taxon>Sistotremastrales</taxon>
        <taxon>Sistotremastraceae</taxon>
        <taxon>Sistotremastrum</taxon>
    </lineage>
</organism>
<feature type="region of interest" description="Disordered" evidence="1">
    <location>
        <begin position="13"/>
        <end position="60"/>
    </location>
</feature>
<keyword evidence="3" id="KW-1185">Reference proteome</keyword>
<evidence type="ECO:0000313" key="2">
    <source>
        <dbReference type="EMBL" id="KZT32906.1"/>
    </source>
</evidence>
<evidence type="ECO:0000256" key="1">
    <source>
        <dbReference type="SAM" id="MobiDB-lite"/>
    </source>
</evidence>
<dbReference type="Proteomes" id="UP000076798">
    <property type="component" value="Unassembled WGS sequence"/>
</dbReference>
<name>A0A165Y5Q4_9AGAM</name>
<protein>
    <submittedName>
        <fullName evidence="2">Uncharacterized protein</fullName>
    </submittedName>
</protein>
<dbReference type="AlphaFoldDB" id="A0A165Y5Q4"/>
<dbReference type="EMBL" id="KV428284">
    <property type="protein sequence ID" value="KZT32906.1"/>
    <property type="molecule type" value="Genomic_DNA"/>
</dbReference>
<reference evidence="2 3" key="1">
    <citation type="journal article" date="2016" name="Mol. Biol. Evol.">
        <title>Comparative Genomics of Early-Diverging Mushroom-Forming Fungi Provides Insights into the Origins of Lignocellulose Decay Capabilities.</title>
        <authorList>
            <person name="Nagy L.G."/>
            <person name="Riley R."/>
            <person name="Tritt A."/>
            <person name="Adam C."/>
            <person name="Daum C."/>
            <person name="Floudas D."/>
            <person name="Sun H."/>
            <person name="Yadav J.S."/>
            <person name="Pangilinan J."/>
            <person name="Larsson K.H."/>
            <person name="Matsuura K."/>
            <person name="Barry K."/>
            <person name="Labutti K."/>
            <person name="Kuo R."/>
            <person name="Ohm R.A."/>
            <person name="Bhattacharya S.S."/>
            <person name="Shirouzu T."/>
            <person name="Yoshinaga Y."/>
            <person name="Martin F.M."/>
            <person name="Grigoriev I.V."/>
            <person name="Hibbett D.S."/>
        </authorList>
    </citation>
    <scope>NUCLEOTIDE SEQUENCE [LARGE SCALE GENOMIC DNA]</scope>
    <source>
        <strain evidence="2 3">HHB10207 ss-3</strain>
    </source>
</reference>